<gene>
    <name evidence="1" type="ORF">OVA965_LOCUS4615</name>
    <name evidence="2" type="ORF">TMI583_LOCUS4613</name>
</gene>
<comment type="caution">
    <text evidence="2">The sequence shown here is derived from an EMBL/GenBank/DDBJ whole genome shotgun (WGS) entry which is preliminary data.</text>
</comment>
<protein>
    <submittedName>
        <fullName evidence="2">Uncharacterized protein</fullName>
    </submittedName>
</protein>
<dbReference type="EMBL" id="CAJNOK010001229">
    <property type="protein sequence ID" value="CAF0800410.1"/>
    <property type="molecule type" value="Genomic_DNA"/>
</dbReference>
<reference evidence="2" key="1">
    <citation type="submission" date="2021-02" db="EMBL/GenBank/DDBJ databases">
        <authorList>
            <person name="Nowell W R."/>
        </authorList>
    </citation>
    <scope>NUCLEOTIDE SEQUENCE</scope>
</reference>
<evidence type="ECO:0000313" key="3">
    <source>
        <dbReference type="Proteomes" id="UP000682733"/>
    </source>
</evidence>
<evidence type="ECO:0000313" key="1">
    <source>
        <dbReference type="EMBL" id="CAF0800410.1"/>
    </source>
</evidence>
<dbReference type="AlphaFoldDB" id="A0A8S2H245"/>
<dbReference type="EMBL" id="CAJOBA010001229">
    <property type="protein sequence ID" value="CAF3583718.1"/>
    <property type="molecule type" value="Genomic_DNA"/>
</dbReference>
<dbReference type="Proteomes" id="UP000682733">
    <property type="component" value="Unassembled WGS sequence"/>
</dbReference>
<proteinExistence type="predicted"/>
<dbReference type="Proteomes" id="UP000677228">
    <property type="component" value="Unassembled WGS sequence"/>
</dbReference>
<name>A0A8S2H245_9BILA</name>
<accession>A0A8S2H245</accession>
<evidence type="ECO:0000313" key="2">
    <source>
        <dbReference type="EMBL" id="CAF3583718.1"/>
    </source>
</evidence>
<organism evidence="2 3">
    <name type="scientific">Didymodactylos carnosus</name>
    <dbReference type="NCBI Taxonomy" id="1234261"/>
    <lineage>
        <taxon>Eukaryota</taxon>
        <taxon>Metazoa</taxon>
        <taxon>Spiralia</taxon>
        <taxon>Gnathifera</taxon>
        <taxon>Rotifera</taxon>
        <taxon>Eurotatoria</taxon>
        <taxon>Bdelloidea</taxon>
        <taxon>Philodinida</taxon>
        <taxon>Philodinidae</taxon>
        <taxon>Didymodactylos</taxon>
    </lineage>
</organism>
<sequence length="369" mass="42121">MRFHCQCLNVEIEVLDKSECTDDSSRLIPNEKNLIEAPRSNQQYWLCNVNAYPVHIDDKQADRACLDKNYSTIAKVILSEDREFNSSNNVSFFSDNVQRECEIAQNLYRESMEAAEREKEERIRVFQIEQEALFQASQETLLKEKDNFLRILRLSSYSSPKTSPTSFGSNQSFRYGIDRKTSYEDTNEIDSDFFESSQDGVDYAAQHAKLNSEKSADMLLEDDIDDNLYDSVDFQLLDIFFILASSKNFVSNFATSLPREIHPELYSRGQGFPIAQTNDKDKDDLERIGKSFRDLSQSMATDGTELFGALPIMWQCGGRTYIQSCGSVMDVEGVRVSKRMNRCDSPYLSIAYNGQLPDTFVLAVVLASI</sequence>